<name>A0ABN1VJ48_9MICO</name>
<accession>A0ABN1VJ48</accession>
<dbReference type="EMBL" id="BAAAKW010000020">
    <property type="protein sequence ID" value="GAA1213679.1"/>
    <property type="molecule type" value="Genomic_DNA"/>
</dbReference>
<protein>
    <submittedName>
        <fullName evidence="1">Uncharacterized protein</fullName>
    </submittedName>
</protein>
<organism evidence="1 2">
    <name type="scientific">Rhodoglobus aureus</name>
    <dbReference type="NCBI Taxonomy" id="191497"/>
    <lineage>
        <taxon>Bacteria</taxon>
        <taxon>Bacillati</taxon>
        <taxon>Actinomycetota</taxon>
        <taxon>Actinomycetes</taxon>
        <taxon>Micrococcales</taxon>
        <taxon>Microbacteriaceae</taxon>
        <taxon>Rhodoglobus</taxon>
    </lineage>
</organism>
<proteinExistence type="predicted"/>
<dbReference type="Proteomes" id="UP001500943">
    <property type="component" value="Unassembled WGS sequence"/>
</dbReference>
<comment type="caution">
    <text evidence="1">The sequence shown here is derived from an EMBL/GenBank/DDBJ whole genome shotgun (WGS) entry which is preliminary data.</text>
</comment>
<evidence type="ECO:0000313" key="1">
    <source>
        <dbReference type="EMBL" id="GAA1213679.1"/>
    </source>
</evidence>
<sequence>MARSARLRSNASRSAHSEYLTDRVLALRTARLRARQARAATSLDVDAVAVETLALNNEFLARGNLVAHEQFED</sequence>
<keyword evidence="2" id="KW-1185">Reference proteome</keyword>
<reference evidence="1 2" key="1">
    <citation type="journal article" date="2019" name="Int. J. Syst. Evol. Microbiol.">
        <title>The Global Catalogue of Microorganisms (GCM) 10K type strain sequencing project: providing services to taxonomists for standard genome sequencing and annotation.</title>
        <authorList>
            <consortium name="The Broad Institute Genomics Platform"/>
            <consortium name="The Broad Institute Genome Sequencing Center for Infectious Disease"/>
            <person name="Wu L."/>
            <person name="Ma J."/>
        </authorList>
    </citation>
    <scope>NUCLEOTIDE SEQUENCE [LARGE SCALE GENOMIC DNA]</scope>
    <source>
        <strain evidence="1 2">JCM 12762</strain>
    </source>
</reference>
<evidence type="ECO:0000313" key="2">
    <source>
        <dbReference type="Proteomes" id="UP001500943"/>
    </source>
</evidence>
<gene>
    <name evidence="1" type="ORF">GCM10009655_11170</name>
</gene>